<dbReference type="EMBL" id="CAJPIZ010006068">
    <property type="protein sequence ID" value="CAG2109186.1"/>
    <property type="molecule type" value="Genomic_DNA"/>
</dbReference>
<feature type="non-terminal residue" evidence="2">
    <location>
        <position position="1"/>
    </location>
</feature>
<dbReference type="OrthoDB" id="6138780at2759"/>
<organism evidence="2">
    <name type="scientific">Medioppia subpectinata</name>
    <dbReference type="NCBI Taxonomy" id="1979941"/>
    <lineage>
        <taxon>Eukaryota</taxon>
        <taxon>Metazoa</taxon>
        <taxon>Ecdysozoa</taxon>
        <taxon>Arthropoda</taxon>
        <taxon>Chelicerata</taxon>
        <taxon>Arachnida</taxon>
        <taxon>Acari</taxon>
        <taxon>Acariformes</taxon>
        <taxon>Sarcoptiformes</taxon>
        <taxon>Oribatida</taxon>
        <taxon>Brachypylina</taxon>
        <taxon>Oppioidea</taxon>
        <taxon>Oppiidae</taxon>
        <taxon>Medioppia</taxon>
    </lineage>
</organism>
<dbReference type="Gene3D" id="2.60.40.10">
    <property type="entry name" value="Immunoglobulins"/>
    <property type="match status" value="1"/>
</dbReference>
<feature type="domain" description="Ig-like" evidence="1">
    <location>
        <begin position="13"/>
        <end position="96"/>
    </location>
</feature>
<reference evidence="2" key="1">
    <citation type="submission" date="2020-11" db="EMBL/GenBank/DDBJ databases">
        <authorList>
            <person name="Tran Van P."/>
        </authorList>
    </citation>
    <scope>NUCLEOTIDE SEQUENCE</scope>
</reference>
<protein>
    <recommendedName>
        <fullName evidence="1">Ig-like domain-containing protein</fullName>
    </recommendedName>
</protein>
<evidence type="ECO:0000259" key="1">
    <source>
        <dbReference type="PROSITE" id="PS50835"/>
    </source>
</evidence>
<dbReference type="Proteomes" id="UP000759131">
    <property type="component" value="Unassembled WGS sequence"/>
</dbReference>
<keyword evidence="3" id="KW-1185">Reference proteome</keyword>
<dbReference type="InterPro" id="IPR013783">
    <property type="entry name" value="Ig-like_fold"/>
</dbReference>
<accession>A0A7R9KTF8</accession>
<dbReference type="AlphaFoldDB" id="A0A7R9KTF8"/>
<evidence type="ECO:0000313" key="2">
    <source>
        <dbReference type="EMBL" id="CAD7628756.1"/>
    </source>
</evidence>
<dbReference type="InterPro" id="IPR007110">
    <property type="entry name" value="Ig-like_dom"/>
</dbReference>
<dbReference type="PROSITE" id="PS50835">
    <property type="entry name" value="IG_LIKE"/>
    <property type="match status" value="1"/>
</dbReference>
<gene>
    <name evidence="2" type="ORF">OSB1V03_LOCUS9177</name>
</gene>
<evidence type="ECO:0000313" key="3">
    <source>
        <dbReference type="Proteomes" id="UP000759131"/>
    </source>
</evidence>
<proteinExistence type="predicted"/>
<dbReference type="SUPFAM" id="SSF48726">
    <property type="entry name" value="Immunoglobulin"/>
    <property type="match status" value="1"/>
</dbReference>
<name>A0A7R9KTF8_9ACAR</name>
<dbReference type="InterPro" id="IPR036179">
    <property type="entry name" value="Ig-like_dom_sf"/>
</dbReference>
<sequence>CCLTADDNHKVFVRKGGNGSLPCEPALQAHKIYNLQWWKEDKKIVEIENERIILWQVAENVAFVPESGALSIRFVTFADSGEYHCIVNNKKENGLMRFYVQERSDGTVRLQK</sequence>
<dbReference type="EMBL" id="OC860643">
    <property type="protein sequence ID" value="CAD7628756.1"/>
    <property type="molecule type" value="Genomic_DNA"/>
</dbReference>
<dbReference type="Pfam" id="PF13927">
    <property type="entry name" value="Ig_3"/>
    <property type="match status" value="1"/>
</dbReference>